<protein>
    <submittedName>
        <fullName evidence="1">Uncharacterized protein</fullName>
    </submittedName>
</protein>
<keyword evidence="2" id="KW-1185">Reference proteome</keyword>
<dbReference type="EMBL" id="QOKW01000010">
    <property type="protein sequence ID" value="KAA0680053.1"/>
    <property type="molecule type" value="Genomic_DNA"/>
</dbReference>
<dbReference type="Proteomes" id="UP000480854">
    <property type="component" value="Unassembled WGS sequence"/>
</dbReference>
<evidence type="ECO:0000313" key="1">
    <source>
        <dbReference type="EMBL" id="KAA0680053.1"/>
    </source>
</evidence>
<comment type="caution">
    <text evidence="1">The sequence shown here is derived from an EMBL/GenBank/DDBJ whole genome shotgun (WGS) entry which is preliminary data.</text>
</comment>
<name>A0A9W7NJ53_9PROT</name>
<proteinExistence type="predicted"/>
<organism evidence="1 2">
    <name type="scientific">Roseomonas genomospecies 6</name>
    <dbReference type="NCBI Taxonomy" id="214106"/>
    <lineage>
        <taxon>Bacteria</taxon>
        <taxon>Pseudomonadati</taxon>
        <taxon>Pseudomonadota</taxon>
        <taxon>Alphaproteobacteria</taxon>
        <taxon>Acetobacterales</taxon>
        <taxon>Roseomonadaceae</taxon>
        <taxon>Roseomonas</taxon>
    </lineage>
</organism>
<accession>A0A9W7NJ53</accession>
<dbReference type="OrthoDB" id="9938557at2"/>
<dbReference type="AlphaFoldDB" id="A0A9W7NJ53"/>
<reference evidence="1 2" key="1">
    <citation type="submission" date="2018-07" db="EMBL/GenBank/DDBJ databases">
        <title>Genome sequence of Azospirillum sp. ATCC 49961.</title>
        <authorList>
            <person name="Sant'Anna F.H."/>
            <person name="Baldani J.I."/>
            <person name="Zilli J.E."/>
            <person name="Reis V.M."/>
            <person name="Hartmann A."/>
            <person name="Cruz L."/>
            <person name="de Souza E.M."/>
            <person name="de Oliveira Pedrosa F."/>
            <person name="Passaglia L.M.P."/>
        </authorList>
    </citation>
    <scope>NUCLEOTIDE SEQUENCE [LARGE SCALE GENOMIC DNA]</scope>
    <source>
        <strain evidence="1 2">ATCC 49961</strain>
    </source>
</reference>
<sequence length="62" mass="7067">MNTLSLFASALPSERDMQLIRRKAARLRADHVRSLLNRLATALTGRGLRVDERPLSFLTHRP</sequence>
<dbReference type="RefSeq" id="WP_149469668.1">
    <property type="nucleotide sequence ID" value="NZ_QOKW01000010.1"/>
</dbReference>
<gene>
    <name evidence="1" type="ORF">DS843_14790</name>
</gene>
<evidence type="ECO:0000313" key="2">
    <source>
        <dbReference type="Proteomes" id="UP000480854"/>
    </source>
</evidence>